<comment type="caution">
    <text evidence="8">The sequence shown here is derived from an EMBL/GenBank/DDBJ whole genome shotgun (WGS) entry which is preliminary data.</text>
</comment>
<dbReference type="RefSeq" id="XP_070892223.1">
    <property type="nucleotide sequence ID" value="XM_071047445.1"/>
</dbReference>
<dbReference type="PROSITE" id="PS50850">
    <property type="entry name" value="MFS"/>
    <property type="match status" value="1"/>
</dbReference>
<keyword evidence="9" id="KW-1185">Reference proteome</keyword>
<keyword evidence="3 6" id="KW-0812">Transmembrane</keyword>
<dbReference type="SUPFAM" id="SSF103473">
    <property type="entry name" value="MFS general substrate transporter"/>
    <property type="match status" value="1"/>
</dbReference>
<dbReference type="Proteomes" id="UP001610444">
    <property type="component" value="Unassembled WGS sequence"/>
</dbReference>
<feature type="transmembrane region" description="Helical" evidence="6">
    <location>
        <begin position="70"/>
        <end position="92"/>
    </location>
</feature>
<dbReference type="InterPro" id="IPR036259">
    <property type="entry name" value="MFS_trans_sf"/>
</dbReference>
<feature type="transmembrane region" description="Helical" evidence="6">
    <location>
        <begin position="422"/>
        <end position="445"/>
    </location>
</feature>
<feature type="transmembrane region" description="Helical" evidence="6">
    <location>
        <begin position="32"/>
        <end position="50"/>
    </location>
</feature>
<proteinExistence type="predicted"/>
<feature type="transmembrane region" description="Helical" evidence="6">
    <location>
        <begin position="303"/>
        <end position="320"/>
    </location>
</feature>
<feature type="transmembrane region" description="Helical" evidence="6">
    <location>
        <begin position="357"/>
        <end position="377"/>
    </location>
</feature>
<evidence type="ECO:0000256" key="6">
    <source>
        <dbReference type="SAM" id="Phobius"/>
    </source>
</evidence>
<dbReference type="GeneID" id="98162609"/>
<name>A0ABR4J9L2_9EURO</name>
<comment type="subcellular location">
    <subcellularLocation>
        <location evidence="1">Membrane</location>
        <topology evidence="1">Multi-pass membrane protein</topology>
    </subcellularLocation>
</comment>
<feature type="transmembrane region" description="Helical" evidence="6">
    <location>
        <begin position="129"/>
        <end position="147"/>
    </location>
</feature>
<evidence type="ECO:0000313" key="8">
    <source>
        <dbReference type="EMBL" id="KAL2836746.1"/>
    </source>
</evidence>
<organism evidence="8 9">
    <name type="scientific">Aspergillus pseudodeflectus</name>
    <dbReference type="NCBI Taxonomy" id="176178"/>
    <lineage>
        <taxon>Eukaryota</taxon>
        <taxon>Fungi</taxon>
        <taxon>Dikarya</taxon>
        <taxon>Ascomycota</taxon>
        <taxon>Pezizomycotina</taxon>
        <taxon>Eurotiomycetes</taxon>
        <taxon>Eurotiomycetidae</taxon>
        <taxon>Eurotiales</taxon>
        <taxon>Aspergillaceae</taxon>
        <taxon>Aspergillus</taxon>
        <taxon>Aspergillus subgen. Nidulantes</taxon>
    </lineage>
</organism>
<evidence type="ECO:0000256" key="1">
    <source>
        <dbReference type="ARBA" id="ARBA00004141"/>
    </source>
</evidence>
<evidence type="ECO:0000259" key="7">
    <source>
        <dbReference type="PROSITE" id="PS50850"/>
    </source>
</evidence>
<evidence type="ECO:0000256" key="3">
    <source>
        <dbReference type="ARBA" id="ARBA00022692"/>
    </source>
</evidence>
<keyword evidence="4 6" id="KW-1133">Transmembrane helix</keyword>
<evidence type="ECO:0000256" key="4">
    <source>
        <dbReference type="ARBA" id="ARBA00022989"/>
    </source>
</evidence>
<dbReference type="PANTHER" id="PTHR43791">
    <property type="entry name" value="PERMEASE-RELATED"/>
    <property type="match status" value="1"/>
</dbReference>
<feature type="domain" description="Major facilitator superfamily (MFS) profile" evidence="7">
    <location>
        <begin position="32"/>
        <end position="482"/>
    </location>
</feature>
<evidence type="ECO:0000256" key="5">
    <source>
        <dbReference type="ARBA" id="ARBA00023136"/>
    </source>
</evidence>
<feature type="transmembrane region" description="Helical" evidence="6">
    <location>
        <begin position="99"/>
        <end position="117"/>
    </location>
</feature>
<gene>
    <name evidence="8" type="ORF">BJX68DRAFT_273377</name>
</gene>
<protein>
    <submittedName>
        <fullName evidence="8">Major facilitator superfamily domain-containing protein</fullName>
    </submittedName>
</protein>
<keyword evidence="2" id="KW-0813">Transport</keyword>
<keyword evidence="5 6" id="KW-0472">Membrane</keyword>
<dbReference type="Gene3D" id="1.20.1250.20">
    <property type="entry name" value="MFS general substrate transporter like domains"/>
    <property type="match status" value="1"/>
</dbReference>
<feature type="transmembrane region" description="Helical" evidence="6">
    <location>
        <begin position="327"/>
        <end position="345"/>
    </location>
</feature>
<evidence type="ECO:0000256" key="2">
    <source>
        <dbReference type="ARBA" id="ARBA00022448"/>
    </source>
</evidence>
<accession>A0ABR4J9L2</accession>
<dbReference type="PANTHER" id="PTHR43791:SF46">
    <property type="entry name" value="MAJOR FACILITATOR SUPERFAMILY (MFS) PROFILE DOMAIN-CONTAINING PROTEIN-RELATED"/>
    <property type="match status" value="1"/>
</dbReference>
<sequence length="482" mass="54193">MGVSNDKRLQDAELALTPINERKLMIKIDFRLLPCLCVMYMITFLDRVNIGNAAVLGMREDLNIESGTKYNAALMIFFVPYILFEIPSNILLKKLSPHVWLSFCTFGFGLILILQGLVESWTTLMVTRWFLGMFETGMLPGCVYLLGMWYARTEAQKRYSIFATSTILAGAFGGLLASAIGKMDGIRGYSGWRWVFILEGCATIAMAVVVWYLVPDFPEDCKWLKEREFEFLREKLAKETGRLEECVKLGVREIAGVFKDWKIFAGAFMLLGQAVAGYSYAYFAPTIIHTYGYGEIKTQLYSIPPWAAAYGCTLIVACLSDYFRNRYIFTIVPLLVGMSGFGILLNVHGTNHHHLQYGALFLLTCGCFSTSPVFLCWFGMNLGGHRRRLVGTAFQIGVGNIGGIIATYAFLQKDAPLYRNGYIIGLSFCCFSATMSTLYLVGCWYENTKRDRIMAEGGPDAEVTPEEEEELGDLAVTYRYAY</sequence>
<feature type="transmembrane region" description="Helical" evidence="6">
    <location>
        <begin position="159"/>
        <end position="180"/>
    </location>
</feature>
<evidence type="ECO:0000313" key="9">
    <source>
        <dbReference type="Proteomes" id="UP001610444"/>
    </source>
</evidence>
<reference evidence="8 9" key="1">
    <citation type="submission" date="2024-07" db="EMBL/GenBank/DDBJ databases">
        <title>Section-level genome sequencing and comparative genomics of Aspergillus sections Usti and Cavernicolus.</title>
        <authorList>
            <consortium name="Lawrence Berkeley National Laboratory"/>
            <person name="Nybo J.L."/>
            <person name="Vesth T.C."/>
            <person name="Theobald S."/>
            <person name="Frisvad J.C."/>
            <person name="Larsen T.O."/>
            <person name="Kjaerboelling I."/>
            <person name="Rothschild-Mancinelli K."/>
            <person name="Lyhne E.K."/>
            <person name="Kogle M.E."/>
            <person name="Barry K."/>
            <person name="Clum A."/>
            <person name="Na H."/>
            <person name="Ledsgaard L."/>
            <person name="Lin J."/>
            <person name="Lipzen A."/>
            <person name="Kuo A."/>
            <person name="Riley R."/>
            <person name="Mondo S."/>
            <person name="LaButti K."/>
            <person name="Haridas S."/>
            <person name="Pangalinan J."/>
            <person name="Salamov A.A."/>
            <person name="Simmons B.A."/>
            <person name="Magnuson J.K."/>
            <person name="Chen J."/>
            <person name="Drula E."/>
            <person name="Henrissat B."/>
            <person name="Wiebenga A."/>
            <person name="Lubbers R.J."/>
            <person name="Gomes A.C."/>
            <person name="Macurrencykelacurrency M.R."/>
            <person name="Stajich J."/>
            <person name="Grigoriev I.V."/>
            <person name="Mortensen U.H."/>
            <person name="De vries R.P."/>
            <person name="Baker S.E."/>
            <person name="Andersen M.R."/>
        </authorList>
    </citation>
    <scope>NUCLEOTIDE SEQUENCE [LARGE SCALE GENOMIC DNA]</scope>
    <source>
        <strain evidence="8 9">CBS 756.74</strain>
    </source>
</reference>
<dbReference type="InterPro" id="IPR020846">
    <property type="entry name" value="MFS_dom"/>
</dbReference>
<feature type="transmembrane region" description="Helical" evidence="6">
    <location>
        <begin position="389"/>
        <end position="410"/>
    </location>
</feature>
<dbReference type="InterPro" id="IPR011701">
    <property type="entry name" value="MFS"/>
</dbReference>
<feature type="transmembrane region" description="Helical" evidence="6">
    <location>
        <begin position="263"/>
        <end position="283"/>
    </location>
</feature>
<feature type="transmembrane region" description="Helical" evidence="6">
    <location>
        <begin position="192"/>
        <end position="214"/>
    </location>
</feature>
<dbReference type="Pfam" id="PF07690">
    <property type="entry name" value="MFS_1"/>
    <property type="match status" value="1"/>
</dbReference>
<dbReference type="EMBL" id="JBFXLR010000109">
    <property type="protein sequence ID" value="KAL2836746.1"/>
    <property type="molecule type" value="Genomic_DNA"/>
</dbReference>